<protein>
    <submittedName>
        <fullName evidence="2">Uncharacterized protein</fullName>
    </submittedName>
</protein>
<dbReference type="EMBL" id="AB597522">
    <property type="protein sequence ID" value="BAK19899.1"/>
    <property type="molecule type" value="Genomic_DNA"/>
</dbReference>
<name>F2Z8W9_STRRO</name>
<sequence length="335" mass="36322">MSTIDDLLAQSRLLDGPVPADVVPYDDSAYYALDGVSWPWDKPGPDLADEIAAKELAALCEAAVARSSADQLVDFLTDQVPQPRAAWILGCVLQIAGAADGARFWWQYAAGADVAPASYCLYLHHLARGDVHAAALWQAQTSLYAQEEGTTAFYSQDSATYNIVNADTSLPALLRILSRLTPVEPRQHTRTATAVIEFVSRAVTVGYDCHPDLEIPAPGQHFAEELQIIIAAASSVIDSPAPPRPNSRTAANRSAEELPNRAEAADEKPPAPVPEPQRLLVEVIADDRESVPQFFKEVSAMCWKRTIDARPSGPGGFAYYLHRFLGPLTRTVPAH</sequence>
<organism evidence="2">
    <name type="scientific">Streptomyces rochei</name>
    <name type="common">Streptomyces parvullus</name>
    <dbReference type="NCBI Taxonomy" id="1928"/>
    <lineage>
        <taxon>Bacteria</taxon>
        <taxon>Bacillati</taxon>
        <taxon>Actinomycetota</taxon>
        <taxon>Actinomycetes</taxon>
        <taxon>Kitasatosporales</taxon>
        <taxon>Streptomycetaceae</taxon>
        <taxon>Streptomyces</taxon>
        <taxon>Streptomyces rochei group</taxon>
    </lineage>
</organism>
<geneLocation type="plasmid" evidence="2">
    <name>pSLA2-M</name>
</geneLocation>
<proteinExistence type="predicted"/>
<dbReference type="AlphaFoldDB" id="F2Z8W9"/>
<evidence type="ECO:0000256" key="1">
    <source>
        <dbReference type="SAM" id="MobiDB-lite"/>
    </source>
</evidence>
<evidence type="ECO:0000313" key="2">
    <source>
        <dbReference type="EMBL" id="BAK19899.1"/>
    </source>
</evidence>
<keyword evidence="2" id="KW-0614">Plasmid</keyword>
<feature type="compositionally biased region" description="Basic and acidic residues" evidence="1">
    <location>
        <begin position="254"/>
        <end position="269"/>
    </location>
</feature>
<gene>
    <name evidence="2" type="primary">pSLA2-M.105</name>
</gene>
<reference evidence="2" key="1">
    <citation type="journal article" date="1994" name="J. Antibiot.">
        <title>Isolation and characterization of linear plasmids from lankacidin-producing Streptomyces species.</title>
        <authorList>
            <person name="Kinashi H."/>
            <person name="Mori E."/>
            <person name="Hatani A."/>
            <person name="Nimi O."/>
        </authorList>
    </citation>
    <scope>NUCLEOTIDE SEQUENCE</scope>
    <source>
        <strain evidence="2">7434AN4</strain>
        <plasmid evidence="2">pSLA2-M</plasmid>
    </source>
</reference>
<accession>F2Z8W9</accession>
<feature type="region of interest" description="Disordered" evidence="1">
    <location>
        <begin position="237"/>
        <end position="275"/>
    </location>
</feature>
<reference evidence="2" key="2">
    <citation type="journal article" date="2011" name="Biosci. Biotechnol. Biochem.">
        <title>pSLA2-M of Streptomyces rochei is a composite linear plasmid characterized by self-defense genes and homology with pSLA2-L.</title>
        <authorList>
            <person name="Yang Y."/>
            <person name="Kurokawa T."/>
            <person name="Takahama Y."/>
            <person name="Nindita Y."/>
            <person name="Mochizuki S."/>
            <person name="Arakawa K."/>
            <person name="Endo S."/>
            <person name="Kinashi H."/>
        </authorList>
    </citation>
    <scope>NUCLEOTIDE SEQUENCE</scope>
    <source>
        <strain evidence="2">7434AN4</strain>
        <plasmid evidence="2">pSLA2-M</plasmid>
    </source>
</reference>